<name>A0ABM7VMM7_9BACT</name>
<dbReference type="SUPFAM" id="SSF52540">
    <property type="entry name" value="P-loop containing nucleoside triphosphate hydrolases"/>
    <property type="match status" value="1"/>
</dbReference>
<keyword evidence="2" id="KW-0614">Plasmid</keyword>
<dbReference type="CDD" id="cd02042">
    <property type="entry name" value="ParAB_family"/>
    <property type="match status" value="1"/>
</dbReference>
<evidence type="ECO:0000313" key="3">
    <source>
        <dbReference type="Proteomes" id="UP001354989"/>
    </source>
</evidence>
<sequence length="252" mass="27441">MTKTGKVIAIANHKGGVAKTATTHNLGKALAMANQKVLLIDMDAQGNLSQNMGQNDPEATLYNLFVDDVLPIVSVDENLDLIPSDLDLDFADEKLRALGLPGYRALAMHLAKLKKTYDFILLDCPPSVRGMIVSNAMVAADSVLIPVVPEKGAVKGLSGVFRLMEDNAIMNENIKVEGIVFTRVKDRTALHSHYVGEIKEEYSHVHIFDSIIHESIVVAEAGTMEVDIFSHAPKNKAAQNYLSLAEELLNHG</sequence>
<feature type="domain" description="AAA" evidence="1">
    <location>
        <begin position="6"/>
        <end position="166"/>
    </location>
</feature>
<proteinExistence type="predicted"/>
<organism evidence="2 3">
    <name type="scientific">Persicobacter psychrovividus</name>
    <dbReference type="NCBI Taxonomy" id="387638"/>
    <lineage>
        <taxon>Bacteria</taxon>
        <taxon>Pseudomonadati</taxon>
        <taxon>Bacteroidota</taxon>
        <taxon>Cytophagia</taxon>
        <taxon>Cytophagales</taxon>
        <taxon>Persicobacteraceae</taxon>
        <taxon>Persicobacter</taxon>
    </lineage>
</organism>
<evidence type="ECO:0000259" key="1">
    <source>
        <dbReference type="Pfam" id="PF13614"/>
    </source>
</evidence>
<geneLocation type="plasmid" evidence="2 3">
    <name>pPP8</name>
</geneLocation>
<dbReference type="EMBL" id="AP025300">
    <property type="protein sequence ID" value="BDD02268.1"/>
    <property type="molecule type" value="Genomic_DNA"/>
</dbReference>
<dbReference type="InterPro" id="IPR050678">
    <property type="entry name" value="DNA_Partitioning_ATPase"/>
</dbReference>
<protein>
    <submittedName>
        <fullName evidence="2">Sporulation initiation inhibitor Soj</fullName>
    </submittedName>
</protein>
<dbReference type="InterPro" id="IPR025669">
    <property type="entry name" value="AAA_dom"/>
</dbReference>
<dbReference type="PANTHER" id="PTHR13696:SF52">
    <property type="entry name" value="PARA FAMILY PROTEIN CT_582"/>
    <property type="match status" value="1"/>
</dbReference>
<reference evidence="2 3" key="1">
    <citation type="submission" date="2021-12" db="EMBL/GenBank/DDBJ databases">
        <title>Genome sequencing of bacteria with rrn-lacking chromosome and rrn-plasmid.</title>
        <authorList>
            <person name="Anda M."/>
            <person name="Iwasaki W."/>
        </authorList>
    </citation>
    <scope>NUCLEOTIDE SEQUENCE [LARGE SCALE GENOMIC DNA]</scope>
    <source>
        <strain evidence="2 3">NBRC 101262</strain>
        <plasmid evidence="2 3">pPP8</plasmid>
    </source>
</reference>
<dbReference type="InterPro" id="IPR027417">
    <property type="entry name" value="P-loop_NTPase"/>
</dbReference>
<gene>
    <name evidence="2" type="ORF">PEPS_45480</name>
</gene>
<dbReference type="Proteomes" id="UP001354989">
    <property type="component" value="Plasmid pPP8"/>
</dbReference>
<evidence type="ECO:0000313" key="2">
    <source>
        <dbReference type="EMBL" id="BDD02268.1"/>
    </source>
</evidence>
<dbReference type="Pfam" id="PF13614">
    <property type="entry name" value="AAA_31"/>
    <property type="match status" value="1"/>
</dbReference>
<accession>A0ABM7VMM7</accession>
<dbReference type="PANTHER" id="PTHR13696">
    <property type="entry name" value="P-LOOP CONTAINING NUCLEOSIDE TRIPHOSPHATE HYDROLASE"/>
    <property type="match status" value="1"/>
</dbReference>
<keyword evidence="3" id="KW-1185">Reference proteome</keyword>
<dbReference type="Gene3D" id="3.40.50.300">
    <property type="entry name" value="P-loop containing nucleotide triphosphate hydrolases"/>
    <property type="match status" value="1"/>
</dbReference>
<dbReference type="RefSeq" id="WP_338399522.1">
    <property type="nucleotide sequence ID" value="NZ_AP025300.1"/>
</dbReference>